<protein>
    <submittedName>
        <fullName evidence="1">Uncharacterized protein</fullName>
    </submittedName>
</protein>
<accession>A0A125K3X5</accession>
<dbReference type="Proteomes" id="UP000068016">
    <property type="component" value="Unassembled WGS sequence"/>
</dbReference>
<dbReference type="EMBL" id="LPLZ01000082">
    <property type="protein sequence ID" value="KWN05417.1"/>
    <property type="molecule type" value="Genomic_DNA"/>
</dbReference>
<dbReference type="AlphaFoldDB" id="A0A125K3X5"/>
<sequence length="705" mass="75635">MTQQAKNLPDYEWTTEDSAAAKAQGWDIFESSGDTFELRLQRRDDDAVFANDEAAARHVQMMADLGHAVATRAIRALVAAGSPDIARWSLVVPAVNPSARNLVVDGTDECGNFAGDGERAPFVVFDVDRQANIAGPFDAREHGETARVAILSGASPIMDCSALQARLLAMDERQPAAQQGTVRYVVRSLSEGQQDLDGSLGVFWSNEDGWGDLTTATRFSTSERMTGQLPLSRGGDSEWMLVEEALDLSRKLPEASPMDTAMSKLKVAFGAEHEEFSRSEHQREVECGDTRLWTYWEWVVHQIEASGRTVDMAIAEATTSLDYFIADNAGAPHLGVCLAAADRPVLARWDLPAGEDERSSLELLVIGAVNAANASGEVTVSGRLTAAATHCRTRSVDSVMTQRQRSVYRSLVAAAVVASKLPQEPSEDASASLKQRFKAHFASHGADGALPVELEIAKAGSPLEWDEACREFEADGTPASTKITCPNLARHAGDIVGCGSTHVSSADEEGFHDCENCGLFFKSNTIETIAARPPQRPAVILQVPVTCHGSATLEEIVATVQALIDVGLADANSTLDDKEGDLEAAQKAVELEFGIIQPVSGPPEFPADRAVLNDAQRAVLKTYSGGDFAHLCDATSTRQLNEALDACGSGLLRFLIVELSSNEDCDTLQEAQHRLETAMQHMQEASDAIHAVERGTASPSSSASM</sequence>
<evidence type="ECO:0000313" key="1">
    <source>
        <dbReference type="EMBL" id="KWN05417.1"/>
    </source>
</evidence>
<comment type="caution">
    <text evidence="1">The sequence shown here is derived from an EMBL/GenBank/DDBJ whole genome shotgun (WGS) entry which is preliminary data.</text>
</comment>
<name>A0A125K3X5_9BURK</name>
<organism evidence="1 2">
    <name type="scientific">Burkholderia territorii</name>
    <dbReference type="NCBI Taxonomy" id="1503055"/>
    <lineage>
        <taxon>Bacteria</taxon>
        <taxon>Pseudomonadati</taxon>
        <taxon>Pseudomonadota</taxon>
        <taxon>Betaproteobacteria</taxon>
        <taxon>Burkholderiales</taxon>
        <taxon>Burkholderiaceae</taxon>
        <taxon>Burkholderia</taxon>
        <taxon>Burkholderia cepacia complex</taxon>
    </lineage>
</organism>
<evidence type="ECO:0000313" key="2">
    <source>
        <dbReference type="Proteomes" id="UP000068016"/>
    </source>
</evidence>
<dbReference type="RefSeq" id="WP_060348690.1">
    <property type="nucleotide sequence ID" value="NZ_LPLZ01000082.1"/>
</dbReference>
<reference evidence="1 2" key="1">
    <citation type="submission" date="2015-11" db="EMBL/GenBank/DDBJ databases">
        <title>Expanding the genomic diversity of Burkholderia species for the development of highly accurate diagnostics.</title>
        <authorList>
            <person name="Sahl J."/>
            <person name="Keim P."/>
            <person name="Wagner D."/>
        </authorList>
    </citation>
    <scope>NUCLEOTIDE SEQUENCE [LARGE SCALE GENOMIC DNA]</scope>
    <source>
        <strain evidence="1 2">MSMB793WGS</strain>
    </source>
</reference>
<gene>
    <name evidence="1" type="ORF">WT83_29125</name>
</gene>
<proteinExistence type="predicted"/>